<dbReference type="KEGG" id="dap:Dacet_1515"/>
<dbReference type="Proteomes" id="UP000002012">
    <property type="component" value="Chromosome"/>
</dbReference>
<evidence type="ECO:0000259" key="9">
    <source>
        <dbReference type="PROSITE" id="PS51918"/>
    </source>
</evidence>
<reference evidence="10 11" key="1">
    <citation type="journal article" date="2010" name="Stand. Genomic Sci.">
        <title>Complete genome sequence of Denitrovibrio acetiphilus type strain (N2460).</title>
        <authorList>
            <person name="Kiss H."/>
            <person name="Lang E."/>
            <person name="Lapidus A."/>
            <person name="Copeland A."/>
            <person name="Nolan M."/>
            <person name="Glavina Del Rio T."/>
            <person name="Chen F."/>
            <person name="Lucas S."/>
            <person name="Tice H."/>
            <person name="Cheng J.F."/>
            <person name="Han C."/>
            <person name="Goodwin L."/>
            <person name="Pitluck S."/>
            <person name="Liolios K."/>
            <person name="Pati A."/>
            <person name="Ivanova N."/>
            <person name="Mavromatis K."/>
            <person name="Chen A."/>
            <person name="Palaniappan K."/>
            <person name="Land M."/>
            <person name="Hauser L."/>
            <person name="Chang Y.J."/>
            <person name="Jeffries C.D."/>
            <person name="Detter J.C."/>
            <person name="Brettin T."/>
            <person name="Spring S."/>
            <person name="Rohde M."/>
            <person name="Goker M."/>
            <person name="Woyke T."/>
            <person name="Bristow J."/>
            <person name="Eisen J.A."/>
            <person name="Markowitz V."/>
            <person name="Hugenholtz P."/>
            <person name="Kyrpides N.C."/>
            <person name="Klenk H.P."/>
        </authorList>
    </citation>
    <scope>NUCLEOTIDE SEQUENCE [LARGE SCALE GENOMIC DNA]</scope>
    <source>
        <strain evidence="11">DSM 12809 / NBRC 114555 / N2460</strain>
    </source>
</reference>
<dbReference type="SUPFAM" id="SSF102114">
    <property type="entry name" value="Radical SAM enzymes"/>
    <property type="match status" value="1"/>
</dbReference>
<keyword evidence="3" id="KW-0004">4Fe-4S</keyword>
<dbReference type="AlphaFoldDB" id="D4H8D5"/>
<keyword evidence="11" id="KW-1185">Reference proteome</keyword>
<evidence type="ECO:0000313" key="11">
    <source>
        <dbReference type="Proteomes" id="UP000002012"/>
    </source>
</evidence>
<dbReference type="EC" id="1.97.1.4" evidence="10"/>
<dbReference type="Pfam" id="PF04055">
    <property type="entry name" value="Radical_SAM"/>
    <property type="match status" value="1"/>
</dbReference>
<dbReference type="RefSeq" id="WP_013010798.1">
    <property type="nucleotide sequence ID" value="NC_013943.1"/>
</dbReference>
<dbReference type="GO" id="GO:0043365">
    <property type="term" value="F:[formate-C-acetyltransferase]-activating enzyme activity"/>
    <property type="evidence" value="ECO:0007669"/>
    <property type="project" value="UniProtKB-EC"/>
</dbReference>
<dbReference type="InterPro" id="IPR058240">
    <property type="entry name" value="rSAM_sf"/>
</dbReference>
<dbReference type="Gene3D" id="3.20.20.70">
    <property type="entry name" value="Aldolase class I"/>
    <property type="match status" value="1"/>
</dbReference>
<dbReference type="CDD" id="cd01335">
    <property type="entry name" value="Radical_SAM"/>
    <property type="match status" value="1"/>
</dbReference>
<dbReference type="HOGENOM" id="CLU_058969_0_0_0"/>
<feature type="domain" description="Radical SAM core" evidence="9">
    <location>
        <begin position="17"/>
        <end position="259"/>
    </location>
</feature>
<dbReference type="PaxDb" id="522772-Dacet_1515"/>
<keyword evidence="6 10" id="KW-0560">Oxidoreductase</keyword>
<evidence type="ECO:0000313" key="10">
    <source>
        <dbReference type="EMBL" id="ADD68284.1"/>
    </source>
</evidence>
<sequence length="266" mass="29961">MCVNKGIIFDIKHYAVHDGPGIRTTVFFKGCPLSCMWCHNPESRMQAPQTITKELKLDNTTRTTKETVGKEMTVSEVMTEINKDIIFFEESGGGVTFSGGEVFQQDKFLISLLAECKKSDINICVDTTGHVSTKVLKTAAPLVDTFLYDIKLMNDDAHKKYCGVSNKLILANLRFLLESGADVRVRFPVIPGITDTEENLIQIADFLSEYKQIKIDLLAYHKIGRDKYRRLGMEYHMAGVQQPSAKRMQQIADFFTSKDFIVKIGG</sequence>
<dbReference type="PIRSF" id="PIRSF000371">
    <property type="entry name" value="PFL_act_enz"/>
    <property type="match status" value="1"/>
</dbReference>
<dbReference type="eggNOG" id="COG1180">
    <property type="taxonomic scope" value="Bacteria"/>
</dbReference>
<keyword evidence="8" id="KW-0411">Iron-sulfur</keyword>
<dbReference type="SFLD" id="SFLDS00029">
    <property type="entry name" value="Radical_SAM"/>
    <property type="match status" value="1"/>
</dbReference>
<name>D4H8D5_DENA2</name>
<evidence type="ECO:0000256" key="2">
    <source>
        <dbReference type="ARBA" id="ARBA00009777"/>
    </source>
</evidence>
<dbReference type="GO" id="GO:0046872">
    <property type="term" value="F:metal ion binding"/>
    <property type="evidence" value="ECO:0007669"/>
    <property type="project" value="UniProtKB-KW"/>
</dbReference>
<dbReference type="PANTHER" id="PTHR30352:SF4">
    <property type="entry name" value="PYRUVATE FORMATE-LYASE 2-ACTIVATING ENZYME"/>
    <property type="match status" value="1"/>
</dbReference>
<dbReference type="OrthoDB" id="9782387at2"/>
<keyword evidence="7" id="KW-0408">Iron</keyword>
<evidence type="ECO:0000256" key="8">
    <source>
        <dbReference type="ARBA" id="ARBA00023014"/>
    </source>
</evidence>
<evidence type="ECO:0000256" key="5">
    <source>
        <dbReference type="ARBA" id="ARBA00022723"/>
    </source>
</evidence>
<accession>D4H8D5</accession>
<evidence type="ECO:0000256" key="3">
    <source>
        <dbReference type="ARBA" id="ARBA00022485"/>
    </source>
</evidence>
<keyword evidence="5" id="KW-0479">Metal-binding</keyword>
<dbReference type="InterPro" id="IPR007197">
    <property type="entry name" value="rSAM"/>
</dbReference>
<dbReference type="PROSITE" id="PS01087">
    <property type="entry name" value="RADICAL_ACTIVATING"/>
    <property type="match status" value="1"/>
</dbReference>
<dbReference type="STRING" id="522772.Dacet_1515"/>
<evidence type="ECO:0000256" key="6">
    <source>
        <dbReference type="ARBA" id="ARBA00023002"/>
    </source>
</evidence>
<dbReference type="EMBL" id="CP001968">
    <property type="protein sequence ID" value="ADD68284.1"/>
    <property type="molecule type" value="Genomic_DNA"/>
</dbReference>
<keyword evidence="4" id="KW-0949">S-adenosyl-L-methionine</keyword>
<dbReference type="InterPro" id="IPR001989">
    <property type="entry name" value="Radical_activat_CS"/>
</dbReference>
<gene>
    <name evidence="10" type="ordered locus">Dacet_1515</name>
</gene>
<comment type="similarity">
    <text evidence="2">Belongs to the organic radical-activating enzymes family.</text>
</comment>
<evidence type="ECO:0000256" key="7">
    <source>
        <dbReference type="ARBA" id="ARBA00023004"/>
    </source>
</evidence>
<evidence type="ECO:0000256" key="4">
    <source>
        <dbReference type="ARBA" id="ARBA00022691"/>
    </source>
</evidence>
<proteinExistence type="inferred from homology"/>
<dbReference type="NCBIfam" id="TIGR02494">
    <property type="entry name" value="PFLE_PFLC"/>
    <property type="match status" value="1"/>
</dbReference>
<dbReference type="FunCoup" id="D4H8D5">
    <property type="interactions" value="68"/>
</dbReference>
<comment type="cofactor">
    <cofactor evidence="1">
        <name>[4Fe-4S] cluster</name>
        <dbReference type="ChEBI" id="CHEBI:49883"/>
    </cofactor>
</comment>
<dbReference type="InParanoid" id="D4H8D5"/>
<dbReference type="PROSITE" id="PS51918">
    <property type="entry name" value="RADICAL_SAM"/>
    <property type="match status" value="1"/>
</dbReference>
<dbReference type="GO" id="GO:0051539">
    <property type="term" value="F:4 iron, 4 sulfur cluster binding"/>
    <property type="evidence" value="ECO:0007669"/>
    <property type="project" value="UniProtKB-KW"/>
</dbReference>
<dbReference type="SFLD" id="SFLDG01066">
    <property type="entry name" value="organic_radical-activating_enz"/>
    <property type="match status" value="1"/>
</dbReference>
<dbReference type="InterPro" id="IPR012839">
    <property type="entry name" value="Organic_radical_activase"/>
</dbReference>
<dbReference type="InterPro" id="IPR034457">
    <property type="entry name" value="Organic_radical-activating"/>
</dbReference>
<organism evidence="10 11">
    <name type="scientific">Denitrovibrio acetiphilus (strain DSM 12809 / NBRC 114555 / N2460)</name>
    <dbReference type="NCBI Taxonomy" id="522772"/>
    <lineage>
        <taxon>Bacteria</taxon>
        <taxon>Pseudomonadati</taxon>
        <taxon>Deferribacterota</taxon>
        <taxon>Deferribacteres</taxon>
        <taxon>Deferribacterales</taxon>
        <taxon>Geovibrionaceae</taxon>
        <taxon>Denitrovibrio</taxon>
    </lineage>
</organism>
<dbReference type="InterPro" id="IPR013785">
    <property type="entry name" value="Aldolase_TIM"/>
</dbReference>
<protein>
    <submittedName>
        <fullName evidence="10">Glycyl-radical enzyme activating protein family</fullName>
        <ecNumber evidence="10">1.97.1.4</ecNumber>
    </submittedName>
</protein>
<evidence type="ECO:0000256" key="1">
    <source>
        <dbReference type="ARBA" id="ARBA00001966"/>
    </source>
</evidence>
<dbReference type="PANTHER" id="PTHR30352">
    <property type="entry name" value="PYRUVATE FORMATE-LYASE-ACTIVATING ENZYME"/>
    <property type="match status" value="1"/>
</dbReference>